<dbReference type="Gene3D" id="3.40.50.150">
    <property type="entry name" value="Vaccinia Virus protein VP39"/>
    <property type="match status" value="1"/>
</dbReference>
<organism evidence="7">
    <name type="scientific">marine sediment metagenome</name>
    <dbReference type="NCBI Taxonomy" id="412755"/>
    <lineage>
        <taxon>unclassified sequences</taxon>
        <taxon>metagenomes</taxon>
        <taxon>ecological metagenomes</taxon>
    </lineage>
</organism>
<dbReference type="PANTHER" id="PTHR30481:SF2">
    <property type="entry name" value="SITE-SPECIFIC DNA-METHYLTRANSFERASE (ADENINE-SPECIFIC)"/>
    <property type="match status" value="1"/>
</dbReference>
<dbReference type="GO" id="GO:0043565">
    <property type="term" value="F:sequence-specific DNA binding"/>
    <property type="evidence" value="ECO:0007669"/>
    <property type="project" value="TreeGrafter"/>
</dbReference>
<comment type="caution">
    <text evidence="7">The sequence shown here is derived from an EMBL/GenBank/DDBJ whole genome shotgun (WGS) entry which is preliminary data.</text>
</comment>
<dbReference type="InterPro" id="IPR012327">
    <property type="entry name" value="MeTrfase_D12"/>
</dbReference>
<dbReference type="EC" id="2.1.1.72" evidence="2"/>
<evidence type="ECO:0000256" key="6">
    <source>
        <dbReference type="ARBA" id="ARBA00047942"/>
    </source>
</evidence>
<dbReference type="PANTHER" id="PTHR30481">
    <property type="entry name" value="DNA ADENINE METHYLASE"/>
    <property type="match status" value="1"/>
</dbReference>
<evidence type="ECO:0000256" key="4">
    <source>
        <dbReference type="ARBA" id="ARBA00022679"/>
    </source>
</evidence>
<accession>X0W426</accession>
<comment type="similarity">
    <text evidence="1">Belongs to the N(4)/N(6)-methyltransferase family.</text>
</comment>
<dbReference type="GO" id="GO:0009307">
    <property type="term" value="P:DNA restriction-modification system"/>
    <property type="evidence" value="ECO:0007669"/>
    <property type="project" value="InterPro"/>
</dbReference>
<dbReference type="AlphaFoldDB" id="X0W426"/>
<comment type="catalytic activity">
    <reaction evidence="6">
        <text>a 2'-deoxyadenosine in DNA + S-adenosyl-L-methionine = an N(6)-methyl-2'-deoxyadenosine in DNA + S-adenosyl-L-homocysteine + H(+)</text>
        <dbReference type="Rhea" id="RHEA:15197"/>
        <dbReference type="Rhea" id="RHEA-COMP:12418"/>
        <dbReference type="Rhea" id="RHEA-COMP:12419"/>
        <dbReference type="ChEBI" id="CHEBI:15378"/>
        <dbReference type="ChEBI" id="CHEBI:57856"/>
        <dbReference type="ChEBI" id="CHEBI:59789"/>
        <dbReference type="ChEBI" id="CHEBI:90615"/>
        <dbReference type="ChEBI" id="CHEBI:90616"/>
        <dbReference type="EC" id="2.1.1.72"/>
    </reaction>
</comment>
<keyword evidence="3" id="KW-0489">Methyltransferase</keyword>
<dbReference type="GO" id="GO:1904047">
    <property type="term" value="F:S-adenosyl-L-methionine binding"/>
    <property type="evidence" value="ECO:0007669"/>
    <property type="project" value="TreeGrafter"/>
</dbReference>
<dbReference type="InterPro" id="IPR023095">
    <property type="entry name" value="Ade_MeTrfase_dom_2"/>
</dbReference>
<evidence type="ECO:0000313" key="7">
    <source>
        <dbReference type="EMBL" id="GAG07446.1"/>
    </source>
</evidence>
<name>X0W426_9ZZZZ</name>
<keyword evidence="4" id="KW-0808">Transferase</keyword>
<dbReference type="SUPFAM" id="SSF53335">
    <property type="entry name" value="S-adenosyl-L-methionine-dependent methyltransferases"/>
    <property type="match status" value="1"/>
</dbReference>
<feature type="non-terminal residue" evidence="7">
    <location>
        <position position="201"/>
    </location>
</feature>
<sequence length="201" mass="23198">MNNRSPLRYPGGKTRGCKVIEEQLLQHTDLSKYAKIISPFFGGGSFEFYMQNKYGFGIIANDKFNPLYRFWNAAKTKKEDLCRLLLPLRPTTKEKFTQYRNNIMTEKDSLICAAWYFVINRCSFSGATLSGGFSQQAAEKRFTESSITRVNNLDLSKTEIHNEDFTTFLTKDYENGLIFLDPPYYLQKASKLYGKNGDLHE</sequence>
<protein>
    <recommendedName>
        <fullName evidence="2">site-specific DNA-methyltransferase (adenine-specific)</fullName>
        <ecNumber evidence="2">2.1.1.72</ecNumber>
    </recommendedName>
</protein>
<dbReference type="GO" id="GO:0032259">
    <property type="term" value="P:methylation"/>
    <property type="evidence" value="ECO:0007669"/>
    <property type="project" value="UniProtKB-KW"/>
</dbReference>
<reference evidence="7" key="1">
    <citation type="journal article" date="2014" name="Front. Microbiol.">
        <title>High frequency of phylogenetically diverse reductive dehalogenase-homologous genes in deep subseafloor sedimentary metagenomes.</title>
        <authorList>
            <person name="Kawai M."/>
            <person name="Futagami T."/>
            <person name="Toyoda A."/>
            <person name="Takaki Y."/>
            <person name="Nishi S."/>
            <person name="Hori S."/>
            <person name="Arai W."/>
            <person name="Tsubouchi T."/>
            <person name="Morono Y."/>
            <person name="Uchiyama I."/>
            <person name="Ito T."/>
            <person name="Fujiyama A."/>
            <person name="Inagaki F."/>
            <person name="Takami H."/>
        </authorList>
    </citation>
    <scope>NUCLEOTIDE SEQUENCE</scope>
    <source>
        <strain evidence="7">Expedition CK06-06</strain>
    </source>
</reference>
<evidence type="ECO:0000256" key="2">
    <source>
        <dbReference type="ARBA" id="ARBA00011900"/>
    </source>
</evidence>
<evidence type="ECO:0000256" key="5">
    <source>
        <dbReference type="ARBA" id="ARBA00022691"/>
    </source>
</evidence>
<dbReference type="GO" id="GO:0009007">
    <property type="term" value="F:site-specific DNA-methyltransferase (adenine-specific) activity"/>
    <property type="evidence" value="ECO:0007669"/>
    <property type="project" value="UniProtKB-EC"/>
</dbReference>
<dbReference type="EMBL" id="BARS01028352">
    <property type="protein sequence ID" value="GAG07446.1"/>
    <property type="molecule type" value="Genomic_DNA"/>
</dbReference>
<dbReference type="InterPro" id="IPR029063">
    <property type="entry name" value="SAM-dependent_MTases_sf"/>
</dbReference>
<evidence type="ECO:0000256" key="1">
    <source>
        <dbReference type="ARBA" id="ARBA00006594"/>
    </source>
</evidence>
<dbReference type="Pfam" id="PF02086">
    <property type="entry name" value="MethyltransfD12"/>
    <property type="match status" value="1"/>
</dbReference>
<proteinExistence type="inferred from homology"/>
<evidence type="ECO:0000256" key="3">
    <source>
        <dbReference type="ARBA" id="ARBA00022603"/>
    </source>
</evidence>
<gene>
    <name evidence="7" type="ORF">S01H1_44446</name>
</gene>
<dbReference type="GO" id="GO:0006298">
    <property type="term" value="P:mismatch repair"/>
    <property type="evidence" value="ECO:0007669"/>
    <property type="project" value="TreeGrafter"/>
</dbReference>
<dbReference type="Gene3D" id="1.10.1020.10">
    <property type="entry name" value="Adenine-specific Methyltransferase, Domain 2"/>
    <property type="match status" value="1"/>
</dbReference>
<keyword evidence="5" id="KW-0949">S-adenosyl-L-methionine</keyword>